<reference evidence="2" key="1">
    <citation type="journal article" date="2017" name="Genome Announc.">
        <title>Draft Genome Sequence of Terrimicrobium sacchariphilum NM-5T, a Facultative Anaerobic Soil Bacterium of the Class Spartobacteria.</title>
        <authorList>
            <person name="Qiu Y.L."/>
            <person name="Tourlousse D.M."/>
            <person name="Matsuura N."/>
            <person name="Ohashi A."/>
            <person name="Sekiguchi Y."/>
        </authorList>
    </citation>
    <scope>NUCLEOTIDE SEQUENCE [LARGE SCALE GENOMIC DNA]</scope>
    <source>
        <strain evidence="2">NM-5</strain>
    </source>
</reference>
<protein>
    <submittedName>
        <fullName evidence="1">Uncharacterized protein</fullName>
    </submittedName>
</protein>
<gene>
    <name evidence="1" type="ORF">TSACC_21690</name>
</gene>
<evidence type="ECO:0000313" key="1">
    <source>
        <dbReference type="EMBL" id="GAT33277.1"/>
    </source>
</evidence>
<sequence>MKETSYAFPAPIADAMIRALLEGRKSQIRVPVNNRKWMQVYDGIDYANGADFMGPGIYHPTVIKRGIEQPGPEMFGIYSSDGEWGIPSPLGAPGDRVRFREAWGKTYEPIHWDGGCATNDGTVRYRADYVPVGAIIGPKPEKWRSSHTMPRHLSRISREIVSVRVERVQEISNKDAKAEGAVLSERIKNLQCWHASYRAGFASLWNRAYLPESWCENPLVWVYEVK</sequence>
<dbReference type="OrthoDB" id="72471at2"/>
<organism evidence="1 2">
    <name type="scientific">Terrimicrobium sacchariphilum</name>
    <dbReference type="NCBI Taxonomy" id="690879"/>
    <lineage>
        <taxon>Bacteria</taxon>
        <taxon>Pseudomonadati</taxon>
        <taxon>Verrucomicrobiota</taxon>
        <taxon>Terrimicrobiia</taxon>
        <taxon>Terrimicrobiales</taxon>
        <taxon>Terrimicrobiaceae</taxon>
        <taxon>Terrimicrobium</taxon>
    </lineage>
</organism>
<dbReference type="AlphaFoldDB" id="A0A146G8U3"/>
<dbReference type="RefSeq" id="WP_075079030.1">
    <property type="nucleotide sequence ID" value="NZ_BDCO01000002.1"/>
</dbReference>
<accession>A0A146G8U3</accession>
<proteinExistence type="predicted"/>
<dbReference type="InParanoid" id="A0A146G8U3"/>
<evidence type="ECO:0000313" key="2">
    <source>
        <dbReference type="Proteomes" id="UP000076023"/>
    </source>
</evidence>
<name>A0A146G8U3_TERSA</name>
<dbReference type="Proteomes" id="UP000076023">
    <property type="component" value="Unassembled WGS sequence"/>
</dbReference>
<dbReference type="EMBL" id="BDCO01000002">
    <property type="protein sequence ID" value="GAT33277.1"/>
    <property type="molecule type" value="Genomic_DNA"/>
</dbReference>
<comment type="caution">
    <text evidence="1">The sequence shown here is derived from an EMBL/GenBank/DDBJ whole genome shotgun (WGS) entry which is preliminary data.</text>
</comment>
<keyword evidence="2" id="KW-1185">Reference proteome</keyword>
<dbReference type="STRING" id="690879.TSACC_21690"/>